<feature type="domain" description="RCK N-terminal" evidence="21">
    <location>
        <begin position="454"/>
        <end position="603"/>
    </location>
</feature>
<dbReference type="OMA" id="RYSIRFQ"/>
<keyword evidence="6 20" id="KW-0812">Transmembrane</keyword>
<feature type="transmembrane region" description="Helical" evidence="20">
    <location>
        <begin position="100"/>
        <end position="118"/>
    </location>
</feature>
<dbReference type="PRINTS" id="PR01449">
    <property type="entry name" value="BKCHANNELA"/>
</dbReference>
<dbReference type="FunFam" id="3.40.50.720:FF:000005">
    <property type="entry name" value="calcium-activated potassium channel subunit alpha-1 isoform X6"/>
    <property type="match status" value="1"/>
</dbReference>
<evidence type="ECO:0000256" key="6">
    <source>
        <dbReference type="ARBA" id="ARBA00022692"/>
    </source>
</evidence>
<feature type="transmembrane region" description="Helical" evidence="20">
    <location>
        <begin position="41"/>
        <end position="63"/>
    </location>
</feature>
<evidence type="ECO:0000256" key="14">
    <source>
        <dbReference type="ARBA" id="ARBA00023065"/>
    </source>
</evidence>
<evidence type="ECO:0000256" key="3">
    <source>
        <dbReference type="ARBA" id="ARBA00022448"/>
    </source>
</evidence>
<evidence type="ECO:0000256" key="11">
    <source>
        <dbReference type="ARBA" id="ARBA00022882"/>
    </source>
</evidence>
<evidence type="ECO:0000256" key="19">
    <source>
        <dbReference type="ARBA" id="ARBA00034430"/>
    </source>
</evidence>
<dbReference type="FunFam" id="1.10.287.70:FF:000015">
    <property type="entry name" value="Calcium-activated potassium channel subunit alpha-1 isoform X7"/>
    <property type="match status" value="1"/>
</dbReference>
<protein>
    <recommendedName>
        <fullName evidence="17">BK channel</fullName>
    </recommendedName>
    <alternativeName>
        <fullName evidence="18">Slowpoke homolog</fullName>
    </alternativeName>
</protein>
<dbReference type="GO" id="GO:0046872">
    <property type="term" value="F:metal ion binding"/>
    <property type="evidence" value="ECO:0007669"/>
    <property type="project" value="UniProtKB-KW"/>
</dbReference>
<dbReference type="AlphaFoldDB" id="A0A670ZG48"/>
<evidence type="ECO:0000256" key="4">
    <source>
        <dbReference type="ARBA" id="ARBA00022475"/>
    </source>
</evidence>
<comment type="catalytic activity">
    <reaction evidence="19">
        <text>K(+)(in) = K(+)(out)</text>
        <dbReference type="Rhea" id="RHEA:29463"/>
        <dbReference type="ChEBI" id="CHEBI:29103"/>
    </reaction>
</comment>
<dbReference type="Pfam" id="PF22614">
    <property type="entry name" value="Slo-like_RCK"/>
    <property type="match status" value="2"/>
</dbReference>
<evidence type="ECO:0000256" key="2">
    <source>
        <dbReference type="ARBA" id="ARBA00008648"/>
    </source>
</evidence>
<evidence type="ECO:0000256" key="8">
    <source>
        <dbReference type="ARBA" id="ARBA00022826"/>
    </source>
</evidence>
<keyword evidence="3" id="KW-0813">Transport</keyword>
<dbReference type="InterPro" id="IPR048735">
    <property type="entry name" value="Slowpoke-like_C"/>
</dbReference>
<evidence type="ECO:0000256" key="10">
    <source>
        <dbReference type="ARBA" id="ARBA00022842"/>
    </source>
</evidence>
<dbReference type="InterPro" id="IPR003929">
    <property type="entry name" value="K_chnl_BK_asu"/>
</dbReference>
<dbReference type="Proteomes" id="UP000472273">
    <property type="component" value="Unplaced"/>
</dbReference>
<organism evidence="22 23">
    <name type="scientific">Pseudonaja textilis</name>
    <name type="common">Eastern brown snake</name>
    <dbReference type="NCBI Taxonomy" id="8673"/>
    <lineage>
        <taxon>Eukaryota</taxon>
        <taxon>Metazoa</taxon>
        <taxon>Chordata</taxon>
        <taxon>Craniata</taxon>
        <taxon>Vertebrata</taxon>
        <taxon>Euteleostomi</taxon>
        <taxon>Lepidosauria</taxon>
        <taxon>Squamata</taxon>
        <taxon>Bifurcata</taxon>
        <taxon>Unidentata</taxon>
        <taxon>Episquamata</taxon>
        <taxon>Toxicofera</taxon>
        <taxon>Serpentes</taxon>
        <taxon>Colubroidea</taxon>
        <taxon>Elapidae</taxon>
        <taxon>Hydrophiinae</taxon>
        <taxon>Pseudonaja</taxon>
    </lineage>
</organism>
<comment type="subcellular location">
    <subcellularLocation>
        <location evidence="1">Cell membrane</location>
        <topology evidence="1">Multi-pass membrane protein</topology>
    </subcellularLocation>
</comment>
<dbReference type="PANTHER" id="PTHR10027:SF23">
    <property type="entry name" value="POTASSIUM CHANNEL SUBFAMILY U MEMBER 1"/>
    <property type="match status" value="1"/>
</dbReference>
<dbReference type="InterPro" id="IPR013099">
    <property type="entry name" value="K_chnl_dom"/>
</dbReference>
<evidence type="ECO:0000256" key="9">
    <source>
        <dbReference type="ARBA" id="ARBA00022837"/>
    </source>
</evidence>
<evidence type="ECO:0000256" key="12">
    <source>
        <dbReference type="ARBA" id="ARBA00022958"/>
    </source>
</evidence>
<gene>
    <name evidence="22" type="primary">KCNU1</name>
</gene>
<keyword evidence="7" id="KW-0479">Metal-binding</keyword>
<reference evidence="22" key="2">
    <citation type="submission" date="2025-09" db="UniProtKB">
        <authorList>
            <consortium name="Ensembl"/>
        </authorList>
    </citation>
    <scope>IDENTIFICATION</scope>
</reference>
<dbReference type="Gene3D" id="3.40.50.720">
    <property type="entry name" value="NAD(P)-binding Rossmann-like Domain"/>
    <property type="match status" value="1"/>
</dbReference>
<evidence type="ECO:0000256" key="1">
    <source>
        <dbReference type="ARBA" id="ARBA00004651"/>
    </source>
</evidence>
<keyword evidence="14" id="KW-0406">Ion transport</keyword>
<dbReference type="GO" id="GO:0005886">
    <property type="term" value="C:plasma membrane"/>
    <property type="evidence" value="ECO:0007669"/>
    <property type="project" value="UniProtKB-SubCell"/>
</dbReference>
<evidence type="ECO:0000256" key="13">
    <source>
        <dbReference type="ARBA" id="ARBA00022989"/>
    </source>
</evidence>
<proteinExistence type="inferred from homology"/>
<evidence type="ECO:0000256" key="20">
    <source>
        <dbReference type="SAM" id="Phobius"/>
    </source>
</evidence>
<dbReference type="SUPFAM" id="SSF81324">
    <property type="entry name" value="Voltage-gated potassium channels"/>
    <property type="match status" value="1"/>
</dbReference>
<dbReference type="PROSITE" id="PS51201">
    <property type="entry name" value="RCK_N"/>
    <property type="match status" value="1"/>
</dbReference>
<dbReference type="PANTHER" id="PTHR10027">
    <property type="entry name" value="CALCIUM-ACTIVATED POTASSIUM CHANNEL ALPHA CHAIN"/>
    <property type="match status" value="1"/>
</dbReference>
<comment type="similarity">
    <text evidence="2">Belongs to the potassium channel family. Calcium-activated (TC 1.A.1.3) subfamily. KCa1.1/KCNMA1 sub-subfamily.</text>
</comment>
<keyword evidence="5" id="KW-0633">Potassium transport</keyword>
<evidence type="ECO:0000256" key="7">
    <source>
        <dbReference type="ARBA" id="ARBA00022723"/>
    </source>
</evidence>
<keyword evidence="8" id="KW-0631">Potassium channel</keyword>
<accession>A0A670ZG48</accession>
<dbReference type="Pfam" id="PF03493">
    <property type="entry name" value="BK_channel_a"/>
    <property type="match status" value="1"/>
</dbReference>
<feature type="transmembrane region" description="Helical" evidence="20">
    <location>
        <begin position="7"/>
        <end position="29"/>
    </location>
</feature>
<evidence type="ECO:0000313" key="23">
    <source>
        <dbReference type="Proteomes" id="UP000472273"/>
    </source>
</evidence>
<feature type="transmembrane region" description="Helical" evidence="20">
    <location>
        <begin position="133"/>
        <end position="152"/>
    </location>
</feature>
<keyword evidence="16" id="KW-0407">Ion channel</keyword>
<dbReference type="GO" id="GO:0034702">
    <property type="term" value="C:monoatomic ion channel complex"/>
    <property type="evidence" value="ECO:0007669"/>
    <property type="project" value="UniProtKB-KW"/>
</dbReference>
<evidence type="ECO:0000256" key="16">
    <source>
        <dbReference type="ARBA" id="ARBA00023303"/>
    </source>
</evidence>
<dbReference type="Pfam" id="PF21014">
    <property type="entry name" value="Slowpoke_C"/>
    <property type="match status" value="1"/>
</dbReference>
<dbReference type="InterPro" id="IPR003148">
    <property type="entry name" value="RCK_N"/>
</dbReference>
<dbReference type="Gene3D" id="1.10.287.70">
    <property type="match status" value="1"/>
</dbReference>
<keyword evidence="13 20" id="KW-1133">Transmembrane helix</keyword>
<evidence type="ECO:0000313" key="22">
    <source>
        <dbReference type="Ensembl" id="ENSPTXP00000021201.1"/>
    </source>
</evidence>
<keyword evidence="9" id="KW-0106">Calcium</keyword>
<evidence type="ECO:0000256" key="15">
    <source>
        <dbReference type="ARBA" id="ARBA00023136"/>
    </source>
</evidence>
<name>A0A670ZG48_PSETE</name>
<dbReference type="GO" id="GO:0036126">
    <property type="term" value="C:sperm flagellum"/>
    <property type="evidence" value="ECO:0007669"/>
    <property type="project" value="Ensembl"/>
</dbReference>
<evidence type="ECO:0000256" key="5">
    <source>
        <dbReference type="ARBA" id="ARBA00022538"/>
    </source>
</evidence>
<keyword evidence="10" id="KW-0460">Magnesium</keyword>
<dbReference type="InterPro" id="IPR047871">
    <property type="entry name" value="K_chnl_Slo-like"/>
</dbReference>
<dbReference type="GO" id="GO:0005267">
    <property type="term" value="F:potassium channel activity"/>
    <property type="evidence" value="ECO:0007669"/>
    <property type="project" value="UniProtKB-KW"/>
</dbReference>
<reference evidence="22" key="1">
    <citation type="submission" date="2025-08" db="UniProtKB">
        <authorList>
            <consortium name="Ensembl"/>
        </authorList>
    </citation>
    <scope>IDENTIFICATION</scope>
</reference>
<keyword evidence="23" id="KW-1185">Reference proteome</keyword>
<feature type="transmembrane region" description="Helical" evidence="20">
    <location>
        <begin position="164"/>
        <end position="183"/>
    </location>
</feature>
<evidence type="ECO:0000256" key="17">
    <source>
        <dbReference type="ARBA" id="ARBA00029579"/>
    </source>
</evidence>
<keyword evidence="15 20" id="KW-0472">Membrane</keyword>
<evidence type="ECO:0000259" key="21">
    <source>
        <dbReference type="PROSITE" id="PS51201"/>
    </source>
</evidence>
<keyword evidence="12" id="KW-0630">Potassium</keyword>
<keyword evidence="4" id="KW-1003">Cell membrane</keyword>
<sequence>MFLFISTFYVILLHYCIILKIFVSILVYLSRTGPTSDKLAFWLELNSIVDFFTITPVCTAFYLGKNWLGKYTSQLYVSKEFSVIQVIVVPKVTAIKLSKLLAVFVSTWLTAAGFLHWMENTGDPWVHNGNHQTLTYFECLYLIMVTMSTVGYGDIVVQTTIGRVFVLFFIVGGLVRNYIRIWMNTEHLSHRKVYMGSYVYVKGRKFIVVCGNITLSSVTAFLSDFLTQHKGNIASEIVFLGENPPSLELETIFRCYAAYTSFFCGSVMNSKDLQRVNVRIAFDGTLQSCINTRQTRITDYRIGRVLSIKNHFPNTRVIIQIIQSSNKVYLPKLPGWDWRKGDSIICFAELKLGLIAQSCVVPGLSMLLTSLFIREDIQLFCLFCQLFCLIQFFVPLLLSRAYYYCTQCHSGITNPELIVKCHCKRKSVKKPIPDSGNLIFISVKPKKKFFNDLRDHIVVCVFGDATSTMIGLRNFVMPLRASNFAFSELKDIVFVGCTEYLEREWEFIHNFPKLHLLKGTGLSCSDLKAAGIQYCSMCAILSANPSDVSDQTLVDTKSILATLNIRFLQFKQTSLTGKTWASTEGWRFKRYKVAANAQFFQQSQMENSDKSDHNLSKGALFSDSFLDSLLCTTYNNYHVLALLQTLVTGGTSPDLEEYLADGTSLIGSNSNMMSWGARNRCKLALLTLIDDPQLIEGLLVSFVRCQLI</sequence>
<evidence type="ECO:0000256" key="18">
    <source>
        <dbReference type="ARBA" id="ARBA00033447"/>
    </source>
</evidence>
<keyword evidence="11" id="KW-0851">Voltage-gated channel</keyword>
<dbReference type="Ensembl" id="ENSPTXT00000021849.1">
    <property type="protein sequence ID" value="ENSPTXP00000021201.1"/>
    <property type="gene ID" value="ENSPTXG00000014664.1"/>
</dbReference>
<dbReference type="Pfam" id="PF07885">
    <property type="entry name" value="Ion_trans_2"/>
    <property type="match status" value="1"/>
</dbReference>
<dbReference type="GeneTree" id="ENSGT00940000161817"/>